<name>A0A8H7QW43_9FUNG</name>
<sequence length="207" mass="23289">MELVLPLKIIKYLVGLGRASYMVVILTSLVTNEHNSSQTCLFSFKKLSQPHTSTKDGIMKITNDVFICLSNDCPNRFVIVSRDKLFALAISFASASQLIFGVTFPCFDPHSTKEKQAKFKNQPLQFEQKSVVDSLSVRVLLSSKMNRLVQITALLLMAFIVSNQALPVFDTELVASPLMHEVRINYRGGRKPTTSYEQQIDSKVQRI</sequence>
<accession>A0A8H7QW43</accession>
<comment type="caution">
    <text evidence="1">The sequence shown here is derived from an EMBL/GenBank/DDBJ whole genome shotgun (WGS) entry which is preliminary data.</text>
</comment>
<reference evidence="1" key="1">
    <citation type="submission" date="2020-12" db="EMBL/GenBank/DDBJ databases">
        <title>Metabolic potential, ecology and presence of endohyphal bacteria is reflected in genomic diversity of Mucoromycotina.</title>
        <authorList>
            <person name="Muszewska A."/>
            <person name="Okrasinska A."/>
            <person name="Steczkiewicz K."/>
            <person name="Drgas O."/>
            <person name="Orlowska M."/>
            <person name="Perlinska-Lenart U."/>
            <person name="Aleksandrzak-Piekarczyk T."/>
            <person name="Szatraj K."/>
            <person name="Zielenkiewicz U."/>
            <person name="Pilsyk S."/>
            <person name="Malc E."/>
            <person name="Mieczkowski P."/>
            <person name="Kruszewska J.S."/>
            <person name="Biernat P."/>
            <person name="Pawlowska J."/>
        </authorList>
    </citation>
    <scope>NUCLEOTIDE SEQUENCE</scope>
    <source>
        <strain evidence="1">CBS 226.32</strain>
    </source>
</reference>
<dbReference type="AlphaFoldDB" id="A0A8H7QW43"/>
<organism evidence="1 2">
    <name type="scientific">Mucor plumbeus</name>
    <dbReference type="NCBI Taxonomy" id="97098"/>
    <lineage>
        <taxon>Eukaryota</taxon>
        <taxon>Fungi</taxon>
        <taxon>Fungi incertae sedis</taxon>
        <taxon>Mucoromycota</taxon>
        <taxon>Mucoromycotina</taxon>
        <taxon>Mucoromycetes</taxon>
        <taxon>Mucorales</taxon>
        <taxon>Mucorineae</taxon>
        <taxon>Mucoraceae</taxon>
        <taxon>Mucor</taxon>
    </lineage>
</organism>
<keyword evidence="2" id="KW-1185">Reference proteome</keyword>
<evidence type="ECO:0000313" key="2">
    <source>
        <dbReference type="Proteomes" id="UP000650833"/>
    </source>
</evidence>
<protein>
    <submittedName>
        <fullName evidence="1">Uncharacterized protein</fullName>
    </submittedName>
</protein>
<gene>
    <name evidence="1" type="ORF">INT46_010570</name>
</gene>
<dbReference type="OrthoDB" id="2237995at2759"/>
<dbReference type="Proteomes" id="UP000650833">
    <property type="component" value="Unassembled WGS sequence"/>
</dbReference>
<proteinExistence type="predicted"/>
<dbReference type="EMBL" id="JAEPRC010000353">
    <property type="protein sequence ID" value="KAG2199360.1"/>
    <property type="molecule type" value="Genomic_DNA"/>
</dbReference>
<evidence type="ECO:0000313" key="1">
    <source>
        <dbReference type="EMBL" id="KAG2199360.1"/>
    </source>
</evidence>